<accession>A0A6P7SG98</accession>
<proteinExistence type="inferred from homology"/>
<dbReference type="AlphaFoldDB" id="A0A6P7SG98"/>
<dbReference type="InterPro" id="IPR020904">
    <property type="entry name" value="Sc_DH/Rdtase_CS"/>
</dbReference>
<dbReference type="PANTHER" id="PTHR43313">
    <property type="entry name" value="SHORT-CHAIN DEHYDROGENASE/REDUCTASE FAMILY 9C"/>
    <property type="match status" value="1"/>
</dbReference>
<evidence type="ECO:0000256" key="2">
    <source>
        <dbReference type="RuleBase" id="RU000363"/>
    </source>
</evidence>
<protein>
    <submittedName>
        <fullName evidence="4">Estradiol 17-beta-dehydrogenase 2-like</fullName>
    </submittedName>
</protein>
<dbReference type="PRINTS" id="PR00080">
    <property type="entry name" value="SDRFAMILY"/>
</dbReference>
<evidence type="ECO:0000256" key="1">
    <source>
        <dbReference type="ARBA" id="ARBA00023002"/>
    </source>
</evidence>
<dbReference type="Gene3D" id="3.40.50.720">
    <property type="entry name" value="NAD(P)-binding Rossmann-like Domain"/>
    <property type="match status" value="1"/>
</dbReference>
<evidence type="ECO:0000313" key="4">
    <source>
        <dbReference type="RefSeq" id="XP_029636981.1"/>
    </source>
</evidence>
<dbReference type="Pfam" id="PF00106">
    <property type="entry name" value="adh_short"/>
    <property type="match status" value="1"/>
</dbReference>
<dbReference type="GO" id="GO:0008202">
    <property type="term" value="P:steroid metabolic process"/>
    <property type="evidence" value="ECO:0007669"/>
    <property type="project" value="TreeGrafter"/>
</dbReference>
<dbReference type="InterPro" id="IPR002347">
    <property type="entry name" value="SDR_fam"/>
</dbReference>
<dbReference type="KEGG" id="osn:115212282"/>
<dbReference type="PRINTS" id="PR00081">
    <property type="entry name" value="GDHRDH"/>
</dbReference>
<dbReference type="PROSITE" id="PS00061">
    <property type="entry name" value="ADH_SHORT"/>
    <property type="match status" value="1"/>
</dbReference>
<sequence length="397" mass="44486">MLSGIADGTCPQAEKSVDNEASMETFQSLFLTKELLYLCLCSLALELPQTKAKLCLMIKLTAVLAIYWLSNSLLPQQRHIRHLIIAGLILLLINRNIRKLLLNINKKAILVTGCDQGFGHGLAVRLDKLGFIVFAGCLYKDGEGACSLQKKCSTRLHVLQLDVSDCNQVENAFEKIKDILGEESLWGLVNNAGICYIGNSEIISTDDSLKIMDVNFRGPFLLCRKFLPLLRRSQGRIVNVSSNAGLAPVALMGAYCCSKSALLMLSEVLRAENERWGVKVSTIVPSGYKTGIISYDKVKMAQKWWQQAPKQVQEDFGREGFFINTKYTDSTLSSDFSPVYEAMIDGLLSPEPKQIYYRGFLSRLIPFLYSHLPYCLWEPIAGILTEWFVFKPAYNPK</sequence>
<gene>
    <name evidence="4" type="primary">LOC115212282</name>
</gene>
<comment type="similarity">
    <text evidence="2">Belongs to the short-chain dehydrogenases/reductases (SDR) family.</text>
</comment>
<dbReference type="GO" id="GO:0016491">
    <property type="term" value="F:oxidoreductase activity"/>
    <property type="evidence" value="ECO:0007669"/>
    <property type="project" value="UniProtKB-KW"/>
</dbReference>
<reference evidence="4" key="1">
    <citation type="submission" date="2025-08" db="UniProtKB">
        <authorList>
            <consortium name="RefSeq"/>
        </authorList>
    </citation>
    <scope>IDENTIFICATION</scope>
</reference>
<keyword evidence="1" id="KW-0560">Oxidoreductase</keyword>
<dbReference type="InterPro" id="IPR036291">
    <property type="entry name" value="NAD(P)-bd_dom_sf"/>
</dbReference>
<evidence type="ECO:0000313" key="3">
    <source>
        <dbReference type="Proteomes" id="UP000515154"/>
    </source>
</evidence>
<dbReference type="PANTHER" id="PTHR43313:SF50">
    <property type="entry name" value="GH26015P"/>
    <property type="match status" value="1"/>
</dbReference>
<dbReference type="RefSeq" id="XP_029636981.1">
    <property type="nucleotide sequence ID" value="XM_029781121.2"/>
</dbReference>
<organism evidence="3 4">
    <name type="scientific">Octopus sinensis</name>
    <name type="common">East Asian common octopus</name>
    <dbReference type="NCBI Taxonomy" id="2607531"/>
    <lineage>
        <taxon>Eukaryota</taxon>
        <taxon>Metazoa</taxon>
        <taxon>Spiralia</taxon>
        <taxon>Lophotrochozoa</taxon>
        <taxon>Mollusca</taxon>
        <taxon>Cephalopoda</taxon>
        <taxon>Coleoidea</taxon>
        <taxon>Octopodiformes</taxon>
        <taxon>Octopoda</taxon>
        <taxon>Incirrata</taxon>
        <taxon>Octopodidae</taxon>
        <taxon>Octopus</taxon>
    </lineage>
</organism>
<name>A0A6P7SG98_9MOLL</name>
<dbReference type="Proteomes" id="UP000515154">
    <property type="component" value="Linkage group LG5"/>
</dbReference>
<dbReference type="SUPFAM" id="SSF51735">
    <property type="entry name" value="NAD(P)-binding Rossmann-fold domains"/>
    <property type="match status" value="1"/>
</dbReference>
<keyword evidence="3" id="KW-1185">Reference proteome</keyword>